<accession>A0A370C436</accession>
<sequence length="72" mass="8353">MLLLITLGWFVSRHLPTGMRHPDHLDMMSTTPYFPRNWQGRQISGPSVLKKEDRASTSRELEFEPASPGRTW</sequence>
<feature type="chain" id="PRO_5016835054" evidence="2">
    <location>
        <begin position="17"/>
        <end position="72"/>
    </location>
</feature>
<dbReference type="EMBL" id="KZ851912">
    <property type="protein sequence ID" value="RDH20920.1"/>
    <property type="molecule type" value="Genomic_DNA"/>
</dbReference>
<name>A0A370C436_ASPNG</name>
<feature type="compositionally biased region" description="Basic and acidic residues" evidence="1">
    <location>
        <begin position="49"/>
        <end position="62"/>
    </location>
</feature>
<reference evidence="3 4" key="1">
    <citation type="submission" date="2018-07" db="EMBL/GenBank/DDBJ databases">
        <title>Section-level genome sequencing of Aspergillus section Nigri to investigate inter- and intra-species variation.</title>
        <authorList>
            <consortium name="DOE Joint Genome Institute"/>
            <person name="Vesth T.C."/>
            <person name="Nybo J.L."/>
            <person name="Theobald S."/>
            <person name="Frisvad J.C."/>
            <person name="Larsen T.O."/>
            <person name="Nielsen K.F."/>
            <person name="Hoof J.B."/>
            <person name="Brandl J."/>
            <person name="Salamov A."/>
            <person name="Riley R."/>
            <person name="Gladden J.M."/>
            <person name="Phatale P."/>
            <person name="Nielsen M.T."/>
            <person name="Lyhne E.K."/>
            <person name="Kogle M.E."/>
            <person name="Strasser K."/>
            <person name="McDonnell E."/>
            <person name="Barry K."/>
            <person name="Clum A."/>
            <person name="Chen C."/>
            <person name="Nolan M."/>
            <person name="Sandor L."/>
            <person name="Kuo A."/>
            <person name="Lipzen A."/>
            <person name="Hainaut M."/>
            <person name="Drula E."/>
            <person name="Tsang A."/>
            <person name="Magnuson J.K."/>
            <person name="Henrissat B."/>
            <person name="Wiebenga A."/>
            <person name="Simmons B.A."/>
            <person name="Makela M.R."/>
            <person name="De vries R.P."/>
            <person name="Grigoriev I.V."/>
            <person name="Mortensen U.H."/>
            <person name="Baker S.E."/>
            <person name="Andersen M.R."/>
        </authorList>
    </citation>
    <scope>NUCLEOTIDE SEQUENCE [LARGE SCALE GENOMIC DNA]</scope>
    <source>
        <strain evidence="3 4">ATCC 13496</strain>
    </source>
</reference>
<gene>
    <name evidence="3" type="ORF">M747DRAFT_295189</name>
</gene>
<dbReference type="AlphaFoldDB" id="A0A370C436"/>
<evidence type="ECO:0000256" key="1">
    <source>
        <dbReference type="SAM" id="MobiDB-lite"/>
    </source>
</evidence>
<evidence type="ECO:0000313" key="3">
    <source>
        <dbReference type="EMBL" id="RDH20920.1"/>
    </source>
</evidence>
<feature type="signal peptide" evidence="2">
    <location>
        <begin position="1"/>
        <end position="16"/>
    </location>
</feature>
<dbReference type="VEuPathDB" id="FungiDB:M747DRAFT_295189"/>
<evidence type="ECO:0000313" key="4">
    <source>
        <dbReference type="Proteomes" id="UP000253845"/>
    </source>
</evidence>
<keyword evidence="2" id="KW-0732">Signal</keyword>
<evidence type="ECO:0000256" key="2">
    <source>
        <dbReference type="SAM" id="SignalP"/>
    </source>
</evidence>
<dbReference type="Proteomes" id="UP000253845">
    <property type="component" value="Unassembled WGS sequence"/>
</dbReference>
<organism evidence="3 4">
    <name type="scientific">Aspergillus niger ATCC 13496</name>
    <dbReference type="NCBI Taxonomy" id="1353008"/>
    <lineage>
        <taxon>Eukaryota</taxon>
        <taxon>Fungi</taxon>
        <taxon>Dikarya</taxon>
        <taxon>Ascomycota</taxon>
        <taxon>Pezizomycotina</taxon>
        <taxon>Eurotiomycetes</taxon>
        <taxon>Eurotiomycetidae</taxon>
        <taxon>Eurotiales</taxon>
        <taxon>Aspergillaceae</taxon>
        <taxon>Aspergillus</taxon>
        <taxon>Aspergillus subgen. Circumdati</taxon>
    </lineage>
</organism>
<proteinExistence type="predicted"/>
<feature type="region of interest" description="Disordered" evidence="1">
    <location>
        <begin position="42"/>
        <end position="72"/>
    </location>
</feature>
<protein>
    <submittedName>
        <fullName evidence="3">Uncharacterized protein</fullName>
    </submittedName>
</protein>